<evidence type="ECO:0000256" key="1">
    <source>
        <dbReference type="SAM" id="MobiDB-lite"/>
    </source>
</evidence>
<dbReference type="AlphaFoldDB" id="D7C9N1"/>
<gene>
    <name evidence="3" type="ordered locus">SBI_09625</name>
</gene>
<evidence type="ECO:0000313" key="3">
    <source>
        <dbReference type="EMBL" id="ADI12743.1"/>
    </source>
</evidence>
<keyword evidence="4" id="KW-1185">Reference proteome</keyword>
<accession>D7C9N1</accession>
<feature type="domain" description="Beta-galactosidase" evidence="2">
    <location>
        <begin position="2"/>
        <end position="51"/>
    </location>
</feature>
<dbReference type="Gene3D" id="2.60.40.10">
    <property type="entry name" value="Immunoglobulins"/>
    <property type="match status" value="1"/>
</dbReference>
<sequence length="73" mass="7525">MGPGEEGDIELPADVVRDLRKPTALGLTLTVRTREPSPWAEAGTELALLQVRPGPPPGPCRGAVLGRGGRGGT</sequence>
<dbReference type="Proteomes" id="UP000000377">
    <property type="component" value="Chromosome"/>
</dbReference>
<dbReference type="EMBL" id="CP002047">
    <property type="protein sequence ID" value="ADI12743.1"/>
    <property type="molecule type" value="Genomic_DNA"/>
</dbReference>
<dbReference type="InterPro" id="IPR032312">
    <property type="entry name" value="LacZ_4"/>
</dbReference>
<dbReference type="GO" id="GO:0005975">
    <property type="term" value="P:carbohydrate metabolic process"/>
    <property type="evidence" value="ECO:0007669"/>
    <property type="project" value="UniProtKB-ARBA"/>
</dbReference>
<dbReference type="HOGENOM" id="CLU_2703128_0_0_11"/>
<evidence type="ECO:0000259" key="2">
    <source>
        <dbReference type="Pfam" id="PF16353"/>
    </source>
</evidence>
<feature type="region of interest" description="Disordered" evidence="1">
    <location>
        <begin position="49"/>
        <end position="73"/>
    </location>
</feature>
<dbReference type="Pfam" id="PF16353">
    <property type="entry name" value="LacZ_4"/>
    <property type="match status" value="1"/>
</dbReference>
<dbReference type="InterPro" id="IPR013783">
    <property type="entry name" value="Ig-like_fold"/>
</dbReference>
<protein>
    <recommendedName>
        <fullName evidence="2">Beta-galactosidase domain-containing protein</fullName>
    </recommendedName>
</protein>
<dbReference type="SUPFAM" id="SSF49303">
    <property type="entry name" value="beta-Galactosidase/glucuronidase domain"/>
    <property type="match status" value="1"/>
</dbReference>
<evidence type="ECO:0000313" key="4">
    <source>
        <dbReference type="Proteomes" id="UP000000377"/>
    </source>
</evidence>
<organism evidence="3 4">
    <name type="scientific">Streptomyces bingchenggensis (strain BCW-1)</name>
    <dbReference type="NCBI Taxonomy" id="749414"/>
    <lineage>
        <taxon>Bacteria</taxon>
        <taxon>Bacillati</taxon>
        <taxon>Actinomycetota</taxon>
        <taxon>Actinomycetes</taxon>
        <taxon>Kitasatosporales</taxon>
        <taxon>Streptomycetaceae</taxon>
        <taxon>Streptomyces</taxon>
    </lineage>
</organism>
<dbReference type="InterPro" id="IPR036156">
    <property type="entry name" value="Beta-gal/glucu_dom_sf"/>
</dbReference>
<proteinExistence type="predicted"/>
<name>D7C9N1_STRBB</name>
<reference evidence="3 4" key="1">
    <citation type="journal article" date="2010" name="J. Bacteriol.">
        <title>Genome sequence of the milbemycin-producing bacterium Streptomyces bingchenggensis.</title>
        <authorList>
            <person name="Wang X.J."/>
            <person name="Yan Y.J."/>
            <person name="Zhang B."/>
            <person name="An J."/>
            <person name="Wang J.J."/>
            <person name="Tian J."/>
            <person name="Jiang L."/>
            <person name="Chen Y.H."/>
            <person name="Huang S.X."/>
            <person name="Yin M."/>
            <person name="Zhang J."/>
            <person name="Gao A.L."/>
            <person name="Liu C.X."/>
            <person name="Zhu Z.X."/>
            <person name="Xiang W.S."/>
        </authorList>
    </citation>
    <scope>NUCLEOTIDE SEQUENCE [LARGE SCALE GENOMIC DNA]</scope>
    <source>
        <strain evidence="3 4">BCW-1</strain>
    </source>
</reference>
<dbReference type="KEGG" id="sbh:SBI_09625"/>